<dbReference type="AlphaFoldDB" id="A0A8D8VYH0"/>
<dbReference type="EMBL" id="HBUF01101913">
    <property type="protein sequence ID" value="CAG6638270.1"/>
    <property type="molecule type" value="Transcribed_RNA"/>
</dbReference>
<reference evidence="1" key="1">
    <citation type="submission" date="2021-05" db="EMBL/GenBank/DDBJ databases">
        <authorList>
            <person name="Alioto T."/>
            <person name="Alioto T."/>
            <person name="Gomez Garrido J."/>
        </authorList>
    </citation>
    <scope>NUCLEOTIDE SEQUENCE</scope>
</reference>
<accession>A0A8D8VYH0</accession>
<protein>
    <submittedName>
        <fullName evidence="1">Uncharacterized protein</fullName>
    </submittedName>
</protein>
<evidence type="ECO:0000313" key="1">
    <source>
        <dbReference type="EMBL" id="CAG6638270.1"/>
    </source>
</evidence>
<name>A0A8D8VYH0_9HEMI</name>
<proteinExistence type="predicted"/>
<organism evidence="1">
    <name type="scientific">Cacopsylla melanoneura</name>
    <dbReference type="NCBI Taxonomy" id="428564"/>
    <lineage>
        <taxon>Eukaryota</taxon>
        <taxon>Metazoa</taxon>
        <taxon>Ecdysozoa</taxon>
        <taxon>Arthropoda</taxon>
        <taxon>Hexapoda</taxon>
        <taxon>Insecta</taxon>
        <taxon>Pterygota</taxon>
        <taxon>Neoptera</taxon>
        <taxon>Paraneoptera</taxon>
        <taxon>Hemiptera</taxon>
        <taxon>Sternorrhyncha</taxon>
        <taxon>Psylloidea</taxon>
        <taxon>Psyllidae</taxon>
        <taxon>Psyllinae</taxon>
        <taxon>Cacopsylla</taxon>
    </lineage>
</organism>
<sequence length="104" mass="10904">MLWTINIMIVRHSNPEVGGLGPTYNPEVCGLGQTHNPEVGGSSPTSDNGKIRVLGIHLKFTVLKGLVGLQVASPCTPRNGLLSCPVYLFASLSTSSSVVLTTLS</sequence>